<keyword evidence="9" id="KW-0547">Nucleotide-binding</keyword>
<sequence length="1153" mass="131707">MGLLYGSIFRPLFLPDPKDGSLYLLRGSDNEALKKLPFTIPQLVASSPCKSKKLDTWFSVNPRTGVKHEVLSFDKVDRTCPLTDSDESILLGKTEYNILMFDSKSKEKQWNITFFDYSSTAMESERVNADVLILFRLHPPHQPLYLTPNYMNPLPPSLELGTCADLVHFVASSTGHAMTLDRRLGSLMWEGDYGSPVIAMYLLENEGLTSVPFTSVADETLNHLLTRLTSEPSFGPEDIKLYTTLYIGEHRHGLYAFPSLVDTQTPTIAPGQIGGPLLLEGPRPMVGSLSEWKYGLPLPGNNMKLSPLNLELSLTFQSLPKENSVTSPPVVILGHYVVPEFGKNIPQIEGRSDAIIQPSFEDVIENKSTLQSESSVEHTNKNGEFKEINSIGIQTEDAKSHKPVFTIKLNGWKMMRERNLTFIMSKDCGRFMYYEAKSWLDQQENKGLKLILIILVGCMFSMFWYVRVQMREFQQQSQGSRGSNSGSRWQDVTAVAEEMGGGNVRVGKIIFNMDDNIRERGQFDNRAVAVKRLLPECFTFADREVDLLRESDEHANVVRYFCTEQDKQFRYIALELCAATLQDYVEGKFEVGGKIAAEVILYQAMAGLQHLHSLDIVHRDIKPHNVLMSMPNPRGEVRVMISDFGLCKKLKVGRVSFSRRSGVTGTDGWIAPEMLSGASRTTCAVDIFSMGCVFYYVLSLGKHPFGDALRRQANILAGDSKLTDLESDENLLSLTLVEAMISMEAHKRPQATAVLKHPLFWDKAKILAFFQDVSDRVEKESDESLVLSRLEFNSSRIVREDWRQCIDWEVAHDLRKYRNYRGNSVRDLLRALRNKKHHYRDLSEEAQQSLGELPNKFVDYWTERFPLLLLHSWLAMQCIRSEPVFDQYYHSSYTFNSTITSMATNIEKAGQPFPENSQVSKAWMRRKSGSPHRGALGRKMIGDTVDQQYFDSPLVQRLNPDCSPKLNKKDVVDYKNKHKWVSTNLEESHNFESMNWRREDDPIRQKFLRDGKKVEEISGTLSPRWRSARVNTIKYKEVINYNETKEILQIEIPESTLLGQNEQKQTIVYRKDKDEVTDSSSKETYEQSKVAQDETINNLFHLPDDKLSKQINQHDSLCHSEKPIRKEIKNKNSKKKAEVPLVWKLPPTHLPLE</sequence>
<evidence type="ECO:0000256" key="9">
    <source>
        <dbReference type="ARBA" id="ARBA00022741"/>
    </source>
</evidence>
<dbReference type="SMART" id="SM00580">
    <property type="entry name" value="PUG"/>
    <property type="match status" value="1"/>
</dbReference>
<dbReference type="GO" id="GO:0080090">
    <property type="term" value="P:regulation of primary metabolic process"/>
    <property type="evidence" value="ECO:0007669"/>
    <property type="project" value="UniProtKB-ARBA"/>
</dbReference>
<dbReference type="GO" id="GO:0004521">
    <property type="term" value="F:RNA endonuclease activity"/>
    <property type="evidence" value="ECO:0007669"/>
    <property type="project" value="InterPro"/>
</dbReference>
<feature type="region of interest" description="Disordered" evidence="19">
    <location>
        <begin position="1120"/>
        <end position="1140"/>
    </location>
</feature>
<dbReference type="PANTHER" id="PTHR13954">
    <property type="entry name" value="IRE1-RELATED"/>
    <property type="match status" value="1"/>
</dbReference>
<dbReference type="CDD" id="cd10422">
    <property type="entry name" value="RNase_Ire1"/>
    <property type="match status" value="1"/>
</dbReference>
<dbReference type="EMBL" id="OC316701">
    <property type="protein sequence ID" value="CAD7393369.1"/>
    <property type="molecule type" value="Genomic_DNA"/>
</dbReference>
<dbReference type="AlphaFoldDB" id="A0A7R9CDN1"/>
<dbReference type="GO" id="GO:0004674">
    <property type="term" value="F:protein serine/threonine kinase activity"/>
    <property type="evidence" value="ECO:0007669"/>
    <property type="project" value="UniProtKB-KW"/>
</dbReference>
<dbReference type="FunFam" id="3.30.200.20:FF:000077">
    <property type="entry name" value="Putative Serine/threonine-protein kinase/endoribonuclease IRE1"/>
    <property type="match status" value="1"/>
</dbReference>
<accession>A0A7R9CDN1</accession>
<dbReference type="GO" id="GO:0005524">
    <property type="term" value="F:ATP binding"/>
    <property type="evidence" value="ECO:0007669"/>
    <property type="project" value="UniProtKB-KW"/>
</dbReference>
<dbReference type="Pfam" id="PF00069">
    <property type="entry name" value="Pkinase"/>
    <property type="match status" value="1"/>
</dbReference>
<proteinExistence type="predicted"/>
<dbReference type="GO" id="GO:0070059">
    <property type="term" value="P:intrinsic apoptotic signaling pathway in response to endoplasmic reticulum stress"/>
    <property type="evidence" value="ECO:0007669"/>
    <property type="project" value="TreeGrafter"/>
</dbReference>
<dbReference type="SUPFAM" id="SSF56112">
    <property type="entry name" value="Protein kinase-like (PK-like)"/>
    <property type="match status" value="1"/>
</dbReference>
<keyword evidence="10" id="KW-0418">Kinase</keyword>
<evidence type="ECO:0000256" key="11">
    <source>
        <dbReference type="ARBA" id="ARBA00022801"/>
    </source>
</evidence>
<feature type="domain" description="KEN" evidence="21">
    <location>
        <begin position="763"/>
        <end position="891"/>
    </location>
</feature>
<keyword evidence="8" id="KW-0732">Signal</keyword>
<evidence type="ECO:0000256" key="13">
    <source>
        <dbReference type="ARBA" id="ARBA00022840"/>
    </source>
</evidence>
<comment type="cofactor">
    <cofactor evidence="1">
        <name>Mg(2+)</name>
        <dbReference type="ChEBI" id="CHEBI:18420"/>
    </cofactor>
</comment>
<dbReference type="InterPro" id="IPR010513">
    <property type="entry name" value="KEN_dom"/>
</dbReference>
<evidence type="ECO:0000256" key="18">
    <source>
        <dbReference type="ARBA" id="ARBA00048679"/>
    </source>
</evidence>
<keyword evidence="15" id="KW-0472">Membrane</keyword>
<dbReference type="GO" id="GO:0010468">
    <property type="term" value="P:regulation of gene expression"/>
    <property type="evidence" value="ECO:0007669"/>
    <property type="project" value="UniProtKB-ARBA"/>
</dbReference>
<keyword evidence="5" id="KW-0597">Phosphoprotein</keyword>
<feature type="compositionally biased region" description="Basic and acidic residues" evidence="19">
    <location>
        <begin position="1120"/>
        <end position="1138"/>
    </location>
</feature>
<evidence type="ECO:0000256" key="17">
    <source>
        <dbReference type="ARBA" id="ARBA00047899"/>
    </source>
</evidence>
<dbReference type="GO" id="GO:0006397">
    <property type="term" value="P:mRNA processing"/>
    <property type="evidence" value="ECO:0007669"/>
    <property type="project" value="InterPro"/>
</dbReference>
<evidence type="ECO:0000259" key="21">
    <source>
        <dbReference type="PROSITE" id="PS51392"/>
    </source>
</evidence>
<keyword evidence="13" id="KW-0067">ATP-binding</keyword>
<evidence type="ECO:0000256" key="16">
    <source>
        <dbReference type="ARBA" id="ARBA00023268"/>
    </source>
</evidence>
<evidence type="ECO:0000256" key="2">
    <source>
        <dbReference type="ARBA" id="ARBA00004115"/>
    </source>
</evidence>
<dbReference type="EC" id="2.7.11.1" evidence="3"/>
<evidence type="ECO:0000256" key="6">
    <source>
        <dbReference type="ARBA" id="ARBA00022679"/>
    </source>
</evidence>
<evidence type="ECO:0000256" key="19">
    <source>
        <dbReference type="SAM" id="MobiDB-lite"/>
    </source>
</evidence>
<comment type="subcellular location">
    <subcellularLocation>
        <location evidence="2">Endoplasmic reticulum membrane</location>
        <topology evidence="2">Single-pass type I membrane protein</topology>
    </subcellularLocation>
</comment>
<dbReference type="GO" id="GO:0016787">
    <property type="term" value="F:hydrolase activity"/>
    <property type="evidence" value="ECO:0007669"/>
    <property type="project" value="UniProtKB-KW"/>
</dbReference>
<evidence type="ECO:0000256" key="4">
    <source>
        <dbReference type="ARBA" id="ARBA00022527"/>
    </source>
</evidence>
<gene>
    <name evidence="22" type="ORF">TCEB3V08_LOCUS1341</name>
</gene>
<dbReference type="PROSITE" id="PS51392">
    <property type="entry name" value="KEN"/>
    <property type="match status" value="1"/>
</dbReference>
<dbReference type="InterPro" id="IPR038357">
    <property type="entry name" value="KEN_sf"/>
</dbReference>
<dbReference type="GO" id="GO:0051082">
    <property type="term" value="F:unfolded protein binding"/>
    <property type="evidence" value="ECO:0007669"/>
    <property type="project" value="TreeGrafter"/>
</dbReference>
<keyword evidence="7" id="KW-0812">Transmembrane</keyword>
<feature type="domain" description="Protein kinase" evidence="20">
    <location>
        <begin position="493"/>
        <end position="760"/>
    </location>
</feature>
<evidence type="ECO:0000256" key="5">
    <source>
        <dbReference type="ARBA" id="ARBA00022553"/>
    </source>
</evidence>
<evidence type="ECO:0000259" key="20">
    <source>
        <dbReference type="PROSITE" id="PS50011"/>
    </source>
</evidence>
<dbReference type="PANTHER" id="PTHR13954:SF6">
    <property type="entry name" value="NON-SPECIFIC SERINE_THREONINE PROTEIN KINASE"/>
    <property type="match status" value="1"/>
</dbReference>
<dbReference type="GO" id="GO:0036498">
    <property type="term" value="P:IRE1-mediated unfolded protein response"/>
    <property type="evidence" value="ECO:0007669"/>
    <property type="project" value="TreeGrafter"/>
</dbReference>
<evidence type="ECO:0000256" key="10">
    <source>
        <dbReference type="ARBA" id="ARBA00022777"/>
    </source>
</evidence>
<dbReference type="FunFam" id="1.20.1440.180:FF:000001">
    <property type="entry name" value="Serine/threonine-protein kinase/endoribonuclease IRE1"/>
    <property type="match status" value="1"/>
</dbReference>
<keyword evidence="11" id="KW-0378">Hydrolase</keyword>
<dbReference type="InterPro" id="IPR045133">
    <property type="entry name" value="IRE1/2-like"/>
</dbReference>
<keyword evidence="14" id="KW-1133">Transmembrane helix</keyword>
<dbReference type="InterPro" id="IPR011009">
    <property type="entry name" value="Kinase-like_dom_sf"/>
</dbReference>
<dbReference type="InterPro" id="IPR000719">
    <property type="entry name" value="Prot_kinase_dom"/>
</dbReference>
<dbReference type="PROSITE" id="PS00108">
    <property type="entry name" value="PROTEIN_KINASE_ST"/>
    <property type="match status" value="1"/>
</dbReference>
<evidence type="ECO:0000256" key="7">
    <source>
        <dbReference type="ARBA" id="ARBA00022692"/>
    </source>
</evidence>
<dbReference type="Gene3D" id="3.30.200.20">
    <property type="entry name" value="Phosphorylase Kinase, domain 1"/>
    <property type="match status" value="1"/>
</dbReference>
<dbReference type="Gene3D" id="1.10.510.10">
    <property type="entry name" value="Transferase(Phosphotransferase) domain 1"/>
    <property type="match status" value="1"/>
</dbReference>
<dbReference type="CDD" id="cd13982">
    <property type="entry name" value="STKc_IRE1"/>
    <property type="match status" value="1"/>
</dbReference>
<dbReference type="PROSITE" id="PS50011">
    <property type="entry name" value="PROTEIN_KINASE_DOM"/>
    <property type="match status" value="1"/>
</dbReference>
<keyword evidence="16" id="KW-0511">Multifunctional enzyme</keyword>
<evidence type="ECO:0000256" key="8">
    <source>
        <dbReference type="ARBA" id="ARBA00022729"/>
    </source>
</evidence>
<keyword evidence="6" id="KW-0808">Transferase</keyword>
<evidence type="ECO:0000256" key="15">
    <source>
        <dbReference type="ARBA" id="ARBA00023136"/>
    </source>
</evidence>
<comment type="catalytic activity">
    <reaction evidence="18">
        <text>L-seryl-[protein] + ATP = O-phospho-L-seryl-[protein] + ADP + H(+)</text>
        <dbReference type="Rhea" id="RHEA:17989"/>
        <dbReference type="Rhea" id="RHEA-COMP:9863"/>
        <dbReference type="Rhea" id="RHEA-COMP:11604"/>
        <dbReference type="ChEBI" id="CHEBI:15378"/>
        <dbReference type="ChEBI" id="CHEBI:29999"/>
        <dbReference type="ChEBI" id="CHEBI:30616"/>
        <dbReference type="ChEBI" id="CHEBI:83421"/>
        <dbReference type="ChEBI" id="CHEBI:456216"/>
        <dbReference type="EC" id="2.7.11.1"/>
    </reaction>
</comment>
<keyword evidence="4" id="KW-0723">Serine/threonine-protein kinase</keyword>
<dbReference type="SMART" id="SM00220">
    <property type="entry name" value="S_TKc"/>
    <property type="match status" value="1"/>
</dbReference>
<dbReference type="GO" id="GO:1990604">
    <property type="term" value="C:IRE1-TRAF2-ASK1 complex"/>
    <property type="evidence" value="ECO:0007669"/>
    <property type="project" value="TreeGrafter"/>
</dbReference>
<dbReference type="InterPro" id="IPR008271">
    <property type="entry name" value="Ser/Thr_kinase_AS"/>
</dbReference>
<evidence type="ECO:0000313" key="22">
    <source>
        <dbReference type="EMBL" id="CAD7393369.1"/>
    </source>
</evidence>
<reference evidence="22" key="1">
    <citation type="submission" date="2020-11" db="EMBL/GenBank/DDBJ databases">
        <authorList>
            <person name="Tran Van P."/>
        </authorList>
    </citation>
    <scope>NUCLEOTIDE SEQUENCE</scope>
</reference>
<dbReference type="Pfam" id="PF06479">
    <property type="entry name" value="Ribonuc_2-5A"/>
    <property type="match status" value="1"/>
</dbReference>
<evidence type="ECO:0000256" key="3">
    <source>
        <dbReference type="ARBA" id="ARBA00012513"/>
    </source>
</evidence>
<evidence type="ECO:0000256" key="12">
    <source>
        <dbReference type="ARBA" id="ARBA00022824"/>
    </source>
</evidence>
<name>A0A7R9CDN1_TIMCR</name>
<evidence type="ECO:0000256" key="1">
    <source>
        <dbReference type="ARBA" id="ARBA00001946"/>
    </source>
</evidence>
<evidence type="ECO:0000256" key="14">
    <source>
        <dbReference type="ARBA" id="ARBA00022989"/>
    </source>
</evidence>
<protein>
    <recommendedName>
        <fullName evidence="3">non-specific serine/threonine protein kinase</fullName>
        <ecNumber evidence="3">2.7.11.1</ecNumber>
    </recommendedName>
</protein>
<comment type="catalytic activity">
    <reaction evidence="17">
        <text>L-threonyl-[protein] + ATP = O-phospho-L-threonyl-[protein] + ADP + H(+)</text>
        <dbReference type="Rhea" id="RHEA:46608"/>
        <dbReference type="Rhea" id="RHEA-COMP:11060"/>
        <dbReference type="Rhea" id="RHEA-COMP:11605"/>
        <dbReference type="ChEBI" id="CHEBI:15378"/>
        <dbReference type="ChEBI" id="CHEBI:30013"/>
        <dbReference type="ChEBI" id="CHEBI:30616"/>
        <dbReference type="ChEBI" id="CHEBI:61977"/>
        <dbReference type="ChEBI" id="CHEBI:456216"/>
        <dbReference type="EC" id="2.7.11.1"/>
    </reaction>
</comment>
<organism evidence="22">
    <name type="scientific">Timema cristinae</name>
    <name type="common">Walking stick</name>
    <dbReference type="NCBI Taxonomy" id="61476"/>
    <lineage>
        <taxon>Eukaryota</taxon>
        <taxon>Metazoa</taxon>
        <taxon>Ecdysozoa</taxon>
        <taxon>Arthropoda</taxon>
        <taxon>Hexapoda</taxon>
        <taxon>Insecta</taxon>
        <taxon>Pterygota</taxon>
        <taxon>Neoptera</taxon>
        <taxon>Polyneoptera</taxon>
        <taxon>Phasmatodea</taxon>
        <taxon>Timematodea</taxon>
        <taxon>Timematoidea</taxon>
        <taxon>Timematidae</taxon>
        <taxon>Timema</taxon>
    </lineage>
</organism>
<dbReference type="Gene3D" id="1.20.1440.180">
    <property type="entry name" value="KEN domain"/>
    <property type="match status" value="1"/>
</dbReference>
<keyword evidence="12" id="KW-0256">Endoplasmic reticulum</keyword>